<sequence>MAGPGAFKKVLRLLPELEERLTAYSGQLPKRNIPSSTFENFFKKIKSLIRKKVPGDRYPANDITCARRSILGFIKDFRRGTPFVDEDFEVEDAVSAGQLQEVFALQYGDWVQYDGHKLDVSFSVEGHDADGNPFMQKIDCVWLIAGCFALLRMCCSWTLAFAKNYNGTDFNTVCANTLRKWEPKDLVCSRMRYVPGSGIGTAPALGFVSSGAITSLDNAMAHRLGVNRQRMISELRGVIHFGASGVPETRGLLEAWNKRKEETAIRLLPGAFRPRGEEAEKSLTNGSDPDDYPLQRDALEDLMDVIAAASNVEGHGSHQGRDPYEVLRNYATSGGWLFATRNNEDRAVAMSIMSTKAQIKGDEGRRRQPYVQFAHALYRSVALKNRWDLVGTVYSAEVDITDGRTMHLYTEEGDLFVVLRALRPWARTPHSLALRRLIHRRAARGDIDLSGVEDAVLAYKEHLRVRFRDSKEAASIQVQHKKSFDAAETPESHPKTIANRPPQDPPQAAIIAELAIPITGRVKLGRRGYKK</sequence>
<dbReference type="Proteomes" id="UP000234414">
    <property type="component" value="Chromosome"/>
</dbReference>
<accession>A0AAD0FP11</accession>
<dbReference type="EMBL" id="CP025298">
    <property type="protein sequence ID" value="AUI07701.1"/>
    <property type="molecule type" value="Genomic_DNA"/>
</dbReference>
<evidence type="ECO:0000313" key="3">
    <source>
        <dbReference type="Proteomes" id="UP000234414"/>
    </source>
</evidence>
<evidence type="ECO:0000256" key="1">
    <source>
        <dbReference type="SAM" id="MobiDB-lite"/>
    </source>
</evidence>
<protein>
    <submittedName>
        <fullName evidence="2">Uncharacterized protein</fullName>
    </submittedName>
</protein>
<gene>
    <name evidence="2" type="ORF">SmaCSM2_11100</name>
</gene>
<dbReference type="AlphaFoldDB" id="A0AAD0FP11"/>
<feature type="region of interest" description="Disordered" evidence="1">
    <location>
        <begin position="478"/>
        <end position="504"/>
    </location>
</feature>
<proteinExistence type="predicted"/>
<feature type="compositionally biased region" description="Basic and acidic residues" evidence="1">
    <location>
        <begin position="482"/>
        <end position="494"/>
    </location>
</feature>
<organism evidence="2 3">
    <name type="scientific">Stenotrophomonas maltophilia</name>
    <name type="common">Pseudomonas maltophilia</name>
    <name type="synonym">Xanthomonas maltophilia</name>
    <dbReference type="NCBI Taxonomy" id="40324"/>
    <lineage>
        <taxon>Bacteria</taxon>
        <taxon>Pseudomonadati</taxon>
        <taxon>Pseudomonadota</taxon>
        <taxon>Gammaproteobacteria</taxon>
        <taxon>Lysobacterales</taxon>
        <taxon>Lysobacteraceae</taxon>
        <taxon>Stenotrophomonas</taxon>
        <taxon>Stenotrophomonas maltophilia group</taxon>
    </lineage>
</organism>
<reference evidence="2 3" key="1">
    <citation type="submission" date="2017-12" db="EMBL/GenBank/DDBJ databases">
        <title>Complete Genome Sequence of Stenotrophomonas maltophilia CSM2.</title>
        <authorList>
            <person name="Castro-Jaimes S."/>
            <person name="Lopez-Leal G."/>
            <person name="Barberena Jonas C."/>
            <person name="Bustos P."/>
            <person name="Perez-Oseguera A."/>
            <person name="Cevallos M.A."/>
        </authorList>
    </citation>
    <scope>NUCLEOTIDE SEQUENCE [LARGE SCALE GENOMIC DNA]</scope>
    <source>
        <strain evidence="2 3">CSM2</strain>
    </source>
</reference>
<evidence type="ECO:0000313" key="2">
    <source>
        <dbReference type="EMBL" id="AUI07701.1"/>
    </source>
</evidence>
<name>A0AAD0FP11_STEMA</name>